<feature type="transmembrane region" description="Helical" evidence="5">
    <location>
        <begin position="106"/>
        <end position="129"/>
    </location>
</feature>
<feature type="transmembrane region" description="Helical" evidence="5">
    <location>
        <begin position="295"/>
        <end position="320"/>
    </location>
</feature>
<dbReference type="AlphaFoldDB" id="A0A2T0GVS8"/>
<dbReference type="EMBL" id="PVSR01000018">
    <property type="protein sequence ID" value="PRW63197.1"/>
    <property type="molecule type" value="Genomic_DNA"/>
</dbReference>
<feature type="transmembrane region" description="Helical" evidence="5">
    <location>
        <begin position="240"/>
        <end position="259"/>
    </location>
</feature>
<dbReference type="PANTHER" id="PTHR23531:SF1">
    <property type="entry name" value="QUINOLENE RESISTANCE PROTEIN NORA"/>
    <property type="match status" value="1"/>
</dbReference>
<protein>
    <submittedName>
        <fullName evidence="7">MFS transporter</fullName>
    </submittedName>
</protein>
<comment type="caution">
    <text evidence="7">The sequence shown here is derived from an EMBL/GenBank/DDBJ whole genome shotgun (WGS) entry which is preliminary data.</text>
</comment>
<evidence type="ECO:0000256" key="3">
    <source>
        <dbReference type="ARBA" id="ARBA00022989"/>
    </source>
</evidence>
<evidence type="ECO:0000256" key="4">
    <source>
        <dbReference type="ARBA" id="ARBA00023136"/>
    </source>
</evidence>
<keyword evidence="3 5" id="KW-1133">Transmembrane helix</keyword>
<reference evidence="7 8" key="1">
    <citation type="submission" date="2018-03" db="EMBL/GenBank/DDBJ databases">
        <title>Actinopolyspora mortivallis from Sahara, screening for active biomolecules.</title>
        <authorList>
            <person name="Selama O."/>
            <person name="Wellington E.M.H."/>
            <person name="Hacene H."/>
        </authorList>
    </citation>
    <scope>NUCLEOTIDE SEQUENCE [LARGE SCALE GENOMIC DNA]</scope>
    <source>
        <strain evidence="7 8">M5A</strain>
    </source>
</reference>
<dbReference type="InterPro" id="IPR036259">
    <property type="entry name" value="MFS_trans_sf"/>
</dbReference>
<dbReference type="SUPFAM" id="SSF103473">
    <property type="entry name" value="MFS general substrate transporter"/>
    <property type="match status" value="1"/>
</dbReference>
<gene>
    <name evidence="7" type="ORF">CEP50_11610</name>
</gene>
<feature type="transmembrane region" description="Helical" evidence="5">
    <location>
        <begin position="81"/>
        <end position="100"/>
    </location>
</feature>
<accession>A0A2T0GVS8</accession>
<feature type="transmembrane region" description="Helical" evidence="5">
    <location>
        <begin position="54"/>
        <end position="74"/>
    </location>
</feature>
<evidence type="ECO:0000256" key="5">
    <source>
        <dbReference type="SAM" id="Phobius"/>
    </source>
</evidence>
<evidence type="ECO:0000313" key="7">
    <source>
        <dbReference type="EMBL" id="PRW63197.1"/>
    </source>
</evidence>
<dbReference type="Proteomes" id="UP000239352">
    <property type="component" value="Unassembled WGS sequence"/>
</dbReference>
<dbReference type="InterPro" id="IPR020846">
    <property type="entry name" value="MFS_dom"/>
</dbReference>
<dbReference type="InterPro" id="IPR011701">
    <property type="entry name" value="MFS"/>
</dbReference>
<evidence type="ECO:0000256" key="1">
    <source>
        <dbReference type="ARBA" id="ARBA00004651"/>
    </source>
</evidence>
<feature type="transmembrane region" description="Helical" evidence="5">
    <location>
        <begin position="166"/>
        <end position="190"/>
    </location>
</feature>
<feature type="transmembrane region" description="Helical" evidence="5">
    <location>
        <begin position="332"/>
        <end position="353"/>
    </location>
</feature>
<evidence type="ECO:0000256" key="2">
    <source>
        <dbReference type="ARBA" id="ARBA00022692"/>
    </source>
</evidence>
<name>A0A2T0GVS8_ACTMO</name>
<dbReference type="RefSeq" id="WP_106113969.1">
    <property type="nucleotide sequence ID" value="NZ_PVSR01000018.1"/>
</dbReference>
<dbReference type="Gene3D" id="1.20.1250.20">
    <property type="entry name" value="MFS general substrate transporter like domains"/>
    <property type="match status" value="1"/>
</dbReference>
<feature type="transmembrane region" description="Helical" evidence="5">
    <location>
        <begin position="271"/>
        <end position="289"/>
    </location>
</feature>
<keyword evidence="8" id="KW-1185">Reference proteome</keyword>
<evidence type="ECO:0000259" key="6">
    <source>
        <dbReference type="PROSITE" id="PS50850"/>
    </source>
</evidence>
<organism evidence="7 8">
    <name type="scientific">Actinopolyspora mortivallis</name>
    <dbReference type="NCBI Taxonomy" id="33906"/>
    <lineage>
        <taxon>Bacteria</taxon>
        <taxon>Bacillati</taxon>
        <taxon>Actinomycetota</taxon>
        <taxon>Actinomycetes</taxon>
        <taxon>Actinopolysporales</taxon>
        <taxon>Actinopolysporaceae</taxon>
        <taxon>Actinopolyspora</taxon>
    </lineage>
</organism>
<dbReference type="Pfam" id="PF07690">
    <property type="entry name" value="MFS_1"/>
    <property type="match status" value="1"/>
</dbReference>
<evidence type="ECO:0000313" key="8">
    <source>
        <dbReference type="Proteomes" id="UP000239352"/>
    </source>
</evidence>
<feature type="domain" description="Major facilitator superfamily (MFS) profile" evidence="6">
    <location>
        <begin position="15"/>
        <end position="382"/>
    </location>
</feature>
<dbReference type="GO" id="GO:0022857">
    <property type="term" value="F:transmembrane transporter activity"/>
    <property type="evidence" value="ECO:0007669"/>
    <property type="project" value="InterPro"/>
</dbReference>
<sequence length="398" mass="39770">MSVPTERGARSGHDRSFAALLVVTAGAFVGYVLLLPVVPLWAVRSGAGETGAGLTNGVFMLVTVLTQLMMPWLLRTRSPRSLLAVGTLLLGAGAPLFGLFTTLPGLLAVSGVRGVGFGLLTVTGSALVAELVPAHRRGRASGLYGLAVGLPHAVMLPVGVRLAELLGFVPLFWIAAVVPALAATAAAGLGRATTPFRDRPPEGRTPLTRGLLMPWLAMTPVSVAAGGLVAFLPLAVGSGAGSAGLLTFGAATVGFRWVAGHLGDRFGSARLLLPAVSVAAVGLVALALGSTGNGWLAVLGTFGVGAGFGGLQNAALVLMFERAPAGAASTAWNIAYDAGNGIGSAGLGAVVAAGGYPTGFLTCAALVAAGFPAALHVARRARRAVTPTSPASRGGRNR</sequence>
<feature type="transmembrane region" description="Helical" evidence="5">
    <location>
        <begin position="359"/>
        <end position="378"/>
    </location>
</feature>
<feature type="transmembrane region" description="Helical" evidence="5">
    <location>
        <begin position="141"/>
        <end position="160"/>
    </location>
</feature>
<dbReference type="GO" id="GO:0005886">
    <property type="term" value="C:plasma membrane"/>
    <property type="evidence" value="ECO:0007669"/>
    <property type="project" value="UniProtKB-SubCell"/>
</dbReference>
<feature type="transmembrane region" description="Helical" evidence="5">
    <location>
        <begin position="211"/>
        <end position="234"/>
    </location>
</feature>
<dbReference type="InterPro" id="IPR052714">
    <property type="entry name" value="MFS_Exporter"/>
</dbReference>
<dbReference type="PANTHER" id="PTHR23531">
    <property type="entry name" value="QUINOLENE RESISTANCE PROTEIN NORA"/>
    <property type="match status" value="1"/>
</dbReference>
<keyword evidence="2 5" id="KW-0812">Transmembrane</keyword>
<comment type="subcellular location">
    <subcellularLocation>
        <location evidence="1">Cell membrane</location>
        <topology evidence="1">Multi-pass membrane protein</topology>
    </subcellularLocation>
</comment>
<keyword evidence="4 5" id="KW-0472">Membrane</keyword>
<dbReference type="STRING" id="1050202.GCA_000384035_02724"/>
<dbReference type="InParanoid" id="A0A2T0GVS8"/>
<dbReference type="PROSITE" id="PS50850">
    <property type="entry name" value="MFS"/>
    <property type="match status" value="1"/>
</dbReference>
<proteinExistence type="predicted"/>
<feature type="transmembrane region" description="Helical" evidence="5">
    <location>
        <begin position="17"/>
        <end position="42"/>
    </location>
</feature>